<proteinExistence type="inferred from homology"/>
<name>A0ABU2H2U2_9ACTN</name>
<dbReference type="InterPro" id="IPR029479">
    <property type="entry name" value="Nitroreductase"/>
</dbReference>
<accession>A0ABU2H2U2</accession>
<dbReference type="SUPFAM" id="SSF55469">
    <property type="entry name" value="FMN-dependent nitroreductase-like"/>
    <property type="match status" value="1"/>
</dbReference>
<dbReference type="CDD" id="cd02062">
    <property type="entry name" value="Nitro_FMN_reductase"/>
    <property type="match status" value="1"/>
</dbReference>
<evidence type="ECO:0000313" key="5">
    <source>
        <dbReference type="Proteomes" id="UP001250214"/>
    </source>
</evidence>
<dbReference type="EMBL" id="JAVLVT010000001">
    <property type="protein sequence ID" value="MDS1269622.1"/>
    <property type="molecule type" value="Genomic_DNA"/>
</dbReference>
<evidence type="ECO:0000313" key="4">
    <source>
        <dbReference type="EMBL" id="MDS1269622.1"/>
    </source>
</evidence>
<comment type="similarity">
    <text evidence="1">Belongs to the nitroreductase family.</text>
</comment>
<dbReference type="InterPro" id="IPR000415">
    <property type="entry name" value="Nitroreductase-like"/>
</dbReference>
<reference evidence="5" key="1">
    <citation type="submission" date="2023-07" db="EMBL/GenBank/DDBJ databases">
        <title>Novel species in the genus Lipingzhangella isolated from Sambhar Salt Lake.</title>
        <authorList>
            <person name="Jiya N."/>
            <person name="Kajale S."/>
            <person name="Sharma A."/>
        </authorList>
    </citation>
    <scope>NUCLEOTIDE SEQUENCE [LARGE SCALE GENOMIC DNA]</scope>
    <source>
        <strain evidence="5">LS1_29</strain>
    </source>
</reference>
<evidence type="ECO:0000256" key="2">
    <source>
        <dbReference type="ARBA" id="ARBA00023002"/>
    </source>
</evidence>
<dbReference type="Gene3D" id="3.40.109.10">
    <property type="entry name" value="NADH Oxidase"/>
    <property type="match status" value="1"/>
</dbReference>
<evidence type="ECO:0000259" key="3">
    <source>
        <dbReference type="Pfam" id="PF00881"/>
    </source>
</evidence>
<organism evidence="4 5">
    <name type="scientific">Lipingzhangella rawalii</name>
    <dbReference type="NCBI Taxonomy" id="2055835"/>
    <lineage>
        <taxon>Bacteria</taxon>
        <taxon>Bacillati</taxon>
        <taxon>Actinomycetota</taxon>
        <taxon>Actinomycetes</taxon>
        <taxon>Streptosporangiales</taxon>
        <taxon>Nocardiopsidaceae</taxon>
        <taxon>Lipingzhangella</taxon>
    </lineage>
</organism>
<dbReference type="Pfam" id="PF00881">
    <property type="entry name" value="Nitroreductase"/>
    <property type="match status" value="1"/>
</dbReference>
<comment type="caution">
    <text evidence="4">The sequence shown here is derived from an EMBL/GenBank/DDBJ whole genome shotgun (WGS) entry which is preliminary data.</text>
</comment>
<keyword evidence="5" id="KW-1185">Reference proteome</keyword>
<sequence>MRIDELDLASVDHVLTTTRAARRRLDLDRPVPLTVIRECLEIALQAPNGFNFQLWRWLVVTEPDTRAAIAEIYRRMALPAVGALASQVPADDVGTRKVADSSRYLGEHLDQVPVLVIPCHVGGLAENRALFAELGYDSDLDNMAASATYGEIWPAAWSLMLALRARGLGSSLTMIHLGAEPEVARLLAIPDGVSQAGLIPVAYFRGEDFAPGPRRPLAEVAFQDRWNTPL</sequence>
<dbReference type="Proteomes" id="UP001250214">
    <property type="component" value="Unassembled WGS sequence"/>
</dbReference>
<protein>
    <submittedName>
        <fullName evidence="4">Nitroreductase family protein</fullName>
    </submittedName>
</protein>
<gene>
    <name evidence="4" type="ORF">RIF23_04870</name>
</gene>
<evidence type="ECO:0000256" key="1">
    <source>
        <dbReference type="ARBA" id="ARBA00007118"/>
    </source>
</evidence>
<dbReference type="RefSeq" id="WP_310911082.1">
    <property type="nucleotide sequence ID" value="NZ_JAVLVT010000001.1"/>
</dbReference>
<dbReference type="PANTHER" id="PTHR43673">
    <property type="entry name" value="NAD(P)H NITROREDUCTASE YDGI-RELATED"/>
    <property type="match status" value="1"/>
</dbReference>
<feature type="domain" description="Nitroreductase" evidence="3">
    <location>
        <begin position="19"/>
        <end position="203"/>
    </location>
</feature>
<keyword evidence="2" id="KW-0560">Oxidoreductase</keyword>
<dbReference type="PANTHER" id="PTHR43673:SF10">
    <property type="entry name" value="NADH DEHYDROGENASE_NAD(P)H NITROREDUCTASE XCC3605-RELATED"/>
    <property type="match status" value="1"/>
</dbReference>